<evidence type="ECO:0000313" key="7">
    <source>
        <dbReference type="Proteomes" id="UP000019277"/>
    </source>
</evidence>
<dbReference type="PIRSF" id="PIRSF016578">
    <property type="entry name" value="HsaA"/>
    <property type="match status" value="1"/>
</dbReference>
<dbReference type="InterPro" id="IPR013786">
    <property type="entry name" value="AcylCoA_DH/ox_N"/>
</dbReference>
<dbReference type="Pfam" id="PF08028">
    <property type="entry name" value="Acyl-CoA_dh_2"/>
    <property type="match status" value="1"/>
</dbReference>
<evidence type="ECO:0000259" key="4">
    <source>
        <dbReference type="Pfam" id="PF02771"/>
    </source>
</evidence>
<proteinExistence type="predicted"/>
<dbReference type="InterPro" id="IPR013107">
    <property type="entry name" value="Acyl-CoA_DH_C"/>
</dbReference>
<organism evidence="6 7">
    <name type="scientific">Actinokineospora spheciospongiae</name>
    <dbReference type="NCBI Taxonomy" id="909613"/>
    <lineage>
        <taxon>Bacteria</taxon>
        <taxon>Bacillati</taxon>
        <taxon>Actinomycetota</taxon>
        <taxon>Actinomycetes</taxon>
        <taxon>Pseudonocardiales</taxon>
        <taxon>Pseudonocardiaceae</taxon>
        <taxon>Actinokineospora</taxon>
    </lineage>
</organism>
<dbReference type="Gene3D" id="1.20.140.10">
    <property type="entry name" value="Butyryl-CoA Dehydrogenase, subunit A, domain 3"/>
    <property type="match status" value="1"/>
</dbReference>
<dbReference type="AlphaFoldDB" id="W7JF25"/>
<dbReference type="Pfam" id="PF02771">
    <property type="entry name" value="Acyl-CoA_dh_N"/>
    <property type="match status" value="1"/>
</dbReference>
<dbReference type="SUPFAM" id="SSF47203">
    <property type="entry name" value="Acyl-CoA dehydrogenase C-terminal domain-like"/>
    <property type="match status" value="1"/>
</dbReference>
<dbReference type="Proteomes" id="UP000019277">
    <property type="component" value="Unassembled WGS sequence"/>
</dbReference>
<dbReference type="STRING" id="909613.UO65_0211"/>
<evidence type="ECO:0000256" key="2">
    <source>
        <dbReference type="ARBA" id="ARBA00023002"/>
    </source>
</evidence>
<feature type="domain" description="Acyl-CoA dehydrogenase/oxidase N-terminal" evidence="4">
    <location>
        <begin position="24"/>
        <end position="96"/>
    </location>
</feature>
<dbReference type="EMBL" id="AYXG01000004">
    <property type="protein sequence ID" value="EWC64604.1"/>
    <property type="molecule type" value="Genomic_DNA"/>
</dbReference>
<dbReference type="PANTHER" id="PTHR43884">
    <property type="entry name" value="ACYL-COA DEHYDROGENASE"/>
    <property type="match status" value="1"/>
</dbReference>
<dbReference type="InterPro" id="IPR036250">
    <property type="entry name" value="AcylCo_DH-like_C"/>
</dbReference>
<keyword evidence="7" id="KW-1185">Reference proteome</keyword>
<dbReference type="Gene3D" id="1.10.540.10">
    <property type="entry name" value="Acyl-CoA dehydrogenase/oxidase, N-terminal domain"/>
    <property type="match status" value="1"/>
</dbReference>
<sequence>MADKTPPGKDYVALARDLAPGFTARAAAHDEHGSFPHENLADLVRTGYTAMTVPTAFGGGGASLWELVQAQSTLAEACASTAFAVNMHVHGLAMIANLEGETAERACRAVATEGAVIAGGFSEPGVGGNWWHPTTEARPVEGGYVLNGHKGFFTGFPGATHLFLSAAVTDDRGLPQPVAFLVPKPDRGVRVTSEWNAAGMRATGSHSLALEELFVAEEHLIGATGALPLLFMTGVHWAWCSFASVFVGIARGALKHVVDTQRKRTLKVIGKPNAHLPGIQFRVAEMKTKLKAAEAHLWAAVHADHDSPATQADPLDHYIEMSLAKMSITRLCQEVVTIAMQTQGGSALLTNDPLQRAYRDVVTGLLVPPVADVTLEWAGKQALGVPVFAEPRWGG</sequence>
<comment type="caution">
    <text evidence="6">The sequence shown here is derived from an EMBL/GenBank/DDBJ whole genome shotgun (WGS) entry which is preliminary data.</text>
</comment>
<evidence type="ECO:0000259" key="3">
    <source>
        <dbReference type="Pfam" id="PF02770"/>
    </source>
</evidence>
<reference evidence="6 7" key="1">
    <citation type="journal article" date="2014" name="Genome Announc.">
        <title>Draft Genome Sequence of the Antitrypanosomally Active Sponge-Associated Bacterium Actinokineospora sp. Strain EG49.</title>
        <authorList>
            <person name="Harjes J."/>
            <person name="Ryu T."/>
            <person name="Abdelmohsen U.R."/>
            <person name="Moitinho-Silva L."/>
            <person name="Horn H."/>
            <person name="Ravasi T."/>
            <person name="Hentschel U."/>
        </authorList>
    </citation>
    <scope>NUCLEOTIDE SEQUENCE [LARGE SCALE GENOMIC DNA]</scope>
    <source>
        <strain evidence="6 7">EG49</strain>
    </source>
</reference>
<keyword evidence="1" id="KW-0285">Flavoprotein</keyword>
<dbReference type="SUPFAM" id="SSF56645">
    <property type="entry name" value="Acyl-CoA dehydrogenase NM domain-like"/>
    <property type="match status" value="1"/>
</dbReference>
<feature type="domain" description="Acyl-CoA dehydrogenase C-terminal" evidence="5">
    <location>
        <begin position="242"/>
        <end position="363"/>
    </location>
</feature>
<dbReference type="Pfam" id="PF02770">
    <property type="entry name" value="Acyl-CoA_dh_M"/>
    <property type="match status" value="1"/>
</dbReference>
<gene>
    <name evidence="6" type="ORF">UO65_0211</name>
</gene>
<dbReference type="InterPro" id="IPR009100">
    <property type="entry name" value="AcylCoA_DH/oxidase_NM_dom_sf"/>
</dbReference>
<protein>
    <submittedName>
        <fullName evidence="6">Acyl-CoA dehydrogenase, short-chain specific</fullName>
        <ecNumber evidence="6">1.3.8.1</ecNumber>
    </submittedName>
</protein>
<dbReference type="OrthoDB" id="2986495at2"/>
<evidence type="ECO:0000256" key="1">
    <source>
        <dbReference type="ARBA" id="ARBA00022630"/>
    </source>
</evidence>
<accession>W7JF25</accession>
<name>W7JF25_9PSEU</name>
<dbReference type="CDD" id="cd00567">
    <property type="entry name" value="ACAD"/>
    <property type="match status" value="1"/>
</dbReference>
<keyword evidence="2 6" id="KW-0560">Oxidoreductase</keyword>
<dbReference type="InterPro" id="IPR006091">
    <property type="entry name" value="Acyl-CoA_Oxase/DH_mid-dom"/>
</dbReference>
<dbReference type="PANTHER" id="PTHR43884:SF25">
    <property type="entry name" value="ACYL-COA DEHYDROGENASE YDBM-RELATED"/>
    <property type="match status" value="1"/>
</dbReference>
<evidence type="ECO:0000313" key="6">
    <source>
        <dbReference type="EMBL" id="EWC64604.1"/>
    </source>
</evidence>
<dbReference type="EC" id="1.3.8.1" evidence="6"/>
<dbReference type="InterPro" id="IPR046373">
    <property type="entry name" value="Acyl-CoA_Oxase/DH_mid-dom_sf"/>
</dbReference>
<dbReference type="GO" id="GO:0050660">
    <property type="term" value="F:flavin adenine dinucleotide binding"/>
    <property type="evidence" value="ECO:0007669"/>
    <property type="project" value="InterPro"/>
</dbReference>
<evidence type="ECO:0000259" key="5">
    <source>
        <dbReference type="Pfam" id="PF08028"/>
    </source>
</evidence>
<dbReference type="RefSeq" id="WP_035277745.1">
    <property type="nucleotide sequence ID" value="NZ_AYXG01000004.1"/>
</dbReference>
<dbReference type="Gene3D" id="2.40.110.10">
    <property type="entry name" value="Butyryl-CoA Dehydrogenase, subunit A, domain 2"/>
    <property type="match status" value="1"/>
</dbReference>
<feature type="domain" description="Acyl-CoA oxidase/dehydrogenase middle" evidence="3">
    <location>
        <begin position="120"/>
        <end position="211"/>
    </location>
</feature>
<dbReference type="eggNOG" id="COG1960">
    <property type="taxonomic scope" value="Bacteria"/>
</dbReference>
<dbReference type="InterPro" id="IPR037069">
    <property type="entry name" value="AcylCoA_DH/ox_N_sf"/>
</dbReference>
<dbReference type="GO" id="GO:0016937">
    <property type="term" value="F:short-chain fatty acyl-CoA dehydrogenase activity"/>
    <property type="evidence" value="ECO:0007669"/>
    <property type="project" value="UniProtKB-EC"/>
</dbReference>